<evidence type="ECO:0000256" key="1">
    <source>
        <dbReference type="SAM" id="Coils"/>
    </source>
</evidence>
<proteinExistence type="predicted"/>
<accession>A0A194YIG9</accession>
<name>A0A194YIG9_SORBI</name>
<evidence type="ECO:0000313" key="3">
    <source>
        <dbReference type="Proteomes" id="UP000000768"/>
    </source>
</evidence>
<dbReference type="Gramene" id="KXG19769">
    <property type="protein sequence ID" value="KXG19769"/>
    <property type="gene ID" value="SORBI_3010G112500"/>
</dbReference>
<keyword evidence="1" id="KW-0175">Coiled coil</keyword>
<reference evidence="3" key="2">
    <citation type="journal article" date="2018" name="Plant J.">
        <title>The Sorghum bicolor reference genome: improved assembly, gene annotations, a transcriptome atlas, and signatures of genome organization.</title>
        <authorList>
            <person name="McCormick R.F."/>
            <person name="Truong S.K."/>
            <person name="Sreedasyam A."/>
            <person name="Jenkins J."/>
            <person name="Shu S."/>
            <person name="Sims D."/>
            <person name="Kennedy M."/>
            <person name="Amirebrahimi M."/>
            <person name="Weers B.D."/>
            <person name="McKinley B."/>
            <person name="Mattison A."/>
            <person name="Morishige D.T."/>
            <person name="Grimwood J."/>
            <person name="Schmutz J."/>
            <person name="Mullet J.E."/>
        </authorList>
    </citation>
    <scope>NUCLEOTIDE SEQUENCE [LARGE SCALE GENOMIC DNA]</scope>
    <source>
        <strain evidence="3">cv. BTx623</strain>
    </source>
</reference>
<dbReference type="AlphaFoldDB" id="A0A194YIG9"/>
<dbReference type="CDD" id="cd14686">
    <property type="entry name" value="bZIP"/>
    <property type="match status" value="1"/>
</dbReference>
<protein>
    <submittedName>
        <fullName evidence="2">Uncharacterized protein</fullName>
    </submittedName>
</protein>
<keyword evidence="3" id="KW-1185">Reference proteome</keyword>
<dbReference type="OMA" id="MQHKNIG"/>
<reference evidence="2 3" key="1">
    <citation type="journal article" date="2009" name="Nature">
        <title>The Sorghum bicolor genome and the diversification of grasses.</title>
        <authorList>
            <person name="Paterson A.H."/>
            <person name="Bowers J.E."/>
            <person name="Bruggmann R."/>
            <person name="Dubchak I."/>
            <person name="Grimwood J."/>
            <person name="Gundlach H."/>
            <person name="Haberer G."/>
            <person name="Hellsten U."/>
            <person name="Mitros T."/>
            <person name="Poliakov A."/>
            <person name="Schmutz J."/>
            <person name="Spannagl M."/>
            <person name="Tang H."/>
            <person name="Wang X."/>
            <person name="Wicker T."/>
            <person name="Bharti A.K."/>
            <person name="Chapman J."/>
            <person name="Feltus F.A."/>
            <person name="Gowik U."/>
            <person name="Grigoriev I.V."/>
            <person name="Lyons E."/>
            <person name="Maher C.A."/>
            <person name="Martis M."/>
            <person name="Narechania A."/>
            <person name="Otillar R.P."/>
            <person name="Penning B.W."/>
            <person name="Salamov A.A."/>
            <person name="Wang Y."/>
            <person name="Zhang L."/>
            <person name="Carpita N.C."/>
            <person name="Freeling M."/>
            <person name="Gingle A.R."/>
            <person name="Hash C.T."/>
            <person name="Keller B."/>
            <person name="Klein P."/>
            <person name="Kresovich S."/>
            <person name="McCann M.C."/>
            <person name="Ming R."/>
            <person name="Peterson D.G."/>
            <person name="Mehboob-ur-Rahman"/>
            <person name="Ware D."/>
            <person name="Westhoff P."/>
            <person name="Mayer K.F."/>
            <person name="Messing J."/>
            <person name="Rokhsar D.S."/>
        </authorList>
    </citation>
    <scope>NUCLEOTIDE SEQUENCE [LARGE SCALE GENOMIC DNA]</scope>
    <source>
        <strain evidence="3">cv. BTx623</strain>
    </source>
</reference>
<evidence type="ECO:0000313" key="2">
    <source>
        <dbReference type="EMBL" id="KXG19769.1"/>
    </source>
</evidence>
<dbReference type="Proteomes" id="UP000000768">
    <property type="component" value="Chromosome 10"/>
</dbReference>
<sequence length="190" mass="21638">MEEEQGIQSKTRMVVKHRGCCIEQTVMKTQSPSALDDDPSMHLRRRSKTVRVTPIHYEVVSGWIQPETPSATAGHHDHQIIQMYPEDNQKKALLTAASWDGGGANRGGYDYCWVMEQVRTIEAAMSRDKKLLRELKKEVAELKREVQRYKEELDAMQHKNIGKMVLGMVAEVLPVPDSIRTTLGRLVDLI</sequence>
<dbReference type="OrthoDB" id="10439387at2759"/>
<dbReference type="EMBL" id="CM000769">
    <property type="protein sequence ID" value="KXG19769.1"/>
    <property type="molecule type" value="Genomic_DNA"/>
</dbReference>
<dbReference type="InParanoid" id="A0A194YIG9"/>
<gene>
    <name evidence="2" type="ORF">SORBI_3010G112500</name>
</gene>
<feature type="coiled-coil region" evidence="1">
    <location>
        <begin position="118"/>
        <end position="159"/>
    </location>
</feature>
<organism evidence="2 3">
    <name type="scientific">Sorghum bicolor</name>
    <name type="common">Sorghum</name>
    <name type="synonym">Sorghum vulgare</name>
    <dbReference type="NCBI Taxonomy" id="4558"/>
    <lineage>
        <taxon>Eukaryota</taxon>
        <taxon>Viridiplantae</taxon>
        <taxon>Streptophyta</taxon>
        <taxon>Embryophyta</taxon>
        <taxon>Tracheophyta</taxon>
        <taxon>Spermatophyta</taxon>
        <taxon>Magnoliopsida</taxon>
        <taxon>Liliopsida</taxon>
        <taxon>Poales</taxon>
        <taxon>Poaceae</taxon>
        <taxon>PACMAD clade</taxon>
        <taxon>Panicoideae</taxon>
        <taxon>Andropogonodae</taxon>
        <taxon>Andropogoneae</taxon>
        <taxon>Sorghinae</taxon>
        <taxon>Sorghum</taxon>
    </lineage>
</organism>